<sequence length="69" mass="8019">MIKKCNSLRSKISNFNCFGANIQRSPTIRTYHPLANGRHSSFTELAHYRALQTKTNTHYPIQLYTLIHN</sequence>
<evidence type="ECO:0000313" key="1">
    <source>
        <dbReference type="EMBL" id="JAN72681.1"/>
    </source>
</evidence>
<proteinExistence type="predicted"/>
<dbReference type="EMBL" id="GDIQ01022056">
    <property type="protein sequence ID" value="JAN72681.1"/>
    <property type="molecule type" value="Transcribed_RNA"/>
</dbReference>
<dbReference type="AlphaFoldDB" id="A0A0P5CM84"/>
<name>A0A0P5CM84_9CRUS</name>
<reference evidence="1" key="1">
    <citation type="submission" date="2015-10" db="EMBL/GenBank/DDBJ databases">
        <title>EvidentialGene: Evidence-directed Construction of Complete mRNA Transcriptomes without Genomes.</title>
        <authorList>
            <person name="Gilbert D.G."/>
        </authorList>
    </citation>
    <scope>NUCLEOTIDE SEQUENCE</scope>
</reference>
<organism evidence="1">
    <name type="scientific">Daphnia magna</name>
    <dbReference type="NCBI Taxonomy" id="35525"/>
    <lineage>
        <taxon>Eukaryota</taxon>
        <taxon>Metazoa</taxon>
        <taxon>Ecdysozoa</taxon>
        <taxon>Arthropoda</taxon>
        <taxon>Crustacea</taxon>
        <taxon>Branchiopoda</taxon>
        <taxon>Diplostraca</taxon>
        <taxon>Cladocera</taxon>
        <taxon>Anomopoda</taxon>
        <taxon>Daphniidae</taxon>
        <taxon>Daphnia</taxon>
    </lineage>
</organism>
<protein>
    <submittedName>
        <fullName evidence="1">Uncharacterized protein</fullName>
    </submittedName>
</protein>
<accession>A0A0P5CM84</accession>